<proteinExistence type="predicted"/>
<dbReference type="AlphaFoldDB" id="A0AAV3ZBL6"/>
<evidence type="ECO:0000313" key="1">
    <source>
        <dbReference type="EMBL" id="GFN92929.1"/>
    </source>
</evidence>
<sequence length="69" mass="7752">MDGATVQGVVLPHEHFGSYLESLSKPVDEQLERQNFQHAWEILAEIWSNTTLRLASRGRICAATTISLK</sequence>
<dbReference type="Proteomes" id="UP000735302">
    <property type="component" value="Unassembled WGS sequence"/>
</dbReference>
<reference evidence="1 2" key="1">
    <citation type="journal article" date="2021" name="Elife">
        <title>Chloroplast acquisition without the gene transfer in kleptoplastic sea slugs, Plakobranchus ocellatus.</title>
        <authorList>
            <person name="Maeda T."/>
            <person name="Takahashi S."/>
            <person name="Yoshida T."/>
            <person name="Shimamura S."/>
            <person name="Takaki Y."/>
            <person name="Nagai Y."/>
            <person name="Toyoda A."/>
            <person name="Suzuki Y."/>
            <person name="Arimoto A."/>
            <person name="Ishii H."/>
            <person name="Satoh N."/>
            <person name="Nishiyama T."/>
            <person name="Hasebe M."/>
            <person name="Maruyama T."/>
            <person name="Minagawa J."/>
            <person name="Obokata J."/>
            <person name="Shigenobu S."/>
        </authorList>
    </citation>
    <scope>NUCLEOTIDE SEQUENCE [LARGE SCALE GENOMIC DNA]</scope>
</reference>
<gene>
    <name evidence="1" type="ORF">PoB_001943500</name>
</gene>
<dbReference type="EMBL" id="BLXT01002301">
    <property type="protein sequence ID" value="GFN92929.1"/>
    <property type="molecule type" value="Genomic_DNA"/>
</dbReference>
<dbReference type="PANTHER" id="PTHR46954">
    <property type="entry name" value="C2H2-TYPE DOMAIN-CONTAINING PROTEIN"/>
    <property type="match status" value="1"/>
</dbReference>
<dbReference type="PANTHER" id="PTHR46954:SF1">
    <property type="entry name" value="C2H2-TYPE DOMAIN-CONTAINING PROTEIN"/>
    <property type="match status" value="1"/>
</dbReference>
<name>A0AAV3ZBL6_9GAST</name>
<evidence type="ECO:0000313" key="2">
    <source>
        <dbReference type="Proteomes" id="UP000735302"/>
    </source>
</evidence>
<keyword evidence="2" id="KW-1185">Reference proteome</keyword>
<protein>
    <submittedName>
        <fullName evidence="1">Uncharacterized protein</fullName>
    </submittedName>
</protein>
<organism evidence="1 2">
    <name type="scientific">Plakobranchus ocellatus</name>
    <dbReference type="NCBI Taxonomy" id="259542"/>
    <lineage>
        <taxon>Eukaryota</taxon>
        <taxon>Metazoa</taxon>
        <taxon>Spiralia</taxon>
        <taxon>Lophotrochozoa</taxon>
        <taxon>Mollusca</taxon>
        <taxon>Gastropoda</taxon>
        <taxon>Heterobranchia</taxon>
        <taxon>Euthyneura</taxon>
        <taxon>Panpulmonata</taxon>
        <taxon>Sacoglossa</taxon>
        <taxon>Placobranchoidea</taxon>
        <taxon>Plakobranchidae</taxon>
        <taxon>Plakobranchus</taxon>
    </lineage>
</organism>
<comment type="caution">
    <text evidence="1">The sequence shown here is derived from an EMBL/GenBank/DDBJ whole genome shotgun (WGS) entry which is preliminary data.</text>
</comment>
<accession>A0AAV3ZBL6</accession>